<name>A0A068UJY4_COFCA</name>
<dbReference type="InParanoid" id="A0A068UJY4"/>
<keyword evidence="2" id="KW-1185">Reference proteome</keyword>
<evidence type="ECO:0000313" key="2">
    <source>
        <dbReference type="Proteomes" id="UP000295252"/>
    </source>
</evidence>
<organism evidence="1 2">
    <name type="scientific">Coffea canephora</name>
    <name type="common">Robusta coffee</name>
    <dbReference type="NCBI Taxonomy" id="49390"/>
    <lineage>
        <taxon>Eukaryota</taxon>
        <taxon>Viridiplantae</taxon>
        <taxon>Streptophyta</taxon>
        <taxon>Embryophyta</taxon>
        <taxon>Tracheophyta</taxon>
        <taxon>Spermatophyta</taxon>
        <taxon>Magnoliopsida</taxon>
        <taxon>eudicotyledons</taxon>
        <taxon>Gunneridae</taxon>
        <taxon>Pentapetalae</taxon>
        <taxon>asterids</taxon>
        <taxon>lamiids</taxon>
        <taxon>Gentianales</taxon>
        <taxon>Rubiaceae</taxon>
        <taxon>Ixoroideae</taxon>
        <taxon>Gardenieae complex</taxon>
        <taxon>Bertiereae - Coffeeae clade</taxon>
        <taxon>Coffeeae</taxon>
        <taxon>Coffea</taxon>
    </lineage>
</organism>
<dbReference type="AlphaFoldDB" id="A0A068UJY4"/>
<gene>
    <name evidence="1" type="ORF">GSCOC_T00027950001</name>
</gene>
<accession>A0A068UJY4</accession>
<dbReference type="Proteomes" id="UP000295252">
    <property type="component" value="Chromosome IV"/>
</dbReference>
<dbReference type="Gramene" id="CDP08840">
    <property type="protein sequence ID" value="CDP08840"/>
    <property type="gene ID" value="GSCOC_T00027950001"/>
</dbReference>
<evidence type="ECO:0000313" key="1">
    <source>
        <dbReference type="EMBL" id="CDP08840.1"/>
    </source>
</evidence>
<dbReference type="EMBL" id="HG739119">
    <property type="protein sequence ID" value="CDP08840.1"/>
    <property type="molecule type" value="Genomic_DNA"/>
</dbReference>
<proteinExistence type="predicted"/>
<sequence length="68" mass="8031">MLPSSSPCSNYNFLHASTASDHALESFQKQRRGLEGTGSRTKYAYSFRLDRIHREFSFQEKFQMKFYI</sequence>
<protein>
    <submittedName>
        <fullName evidence="1">Uncharacterized protein</fullName>
    </submittedName>
</protein>
<reference evidence="2" key="1">
    <citation type="journal article" date="2014" name="Science">
        <title>The coffee genome provides insight into the convergent evolution of caffeine biosynthesis.</title>
        <authorList>
            <person name="Denoeud F."/>
            <person name="Carretero-Paulet L."/>
            <person name="Dereeper A."/>
            <person name="Droc G."/>
            <person name="Guyot R."/>
            <person name="Pietrella M."/>
            <person name="Zheng C."/>
            <person name="Alberti A."/>
            <person name="Anthony F."/>
            <person name="Aprea G."/>
            <person name="Aury J.M."/>
            <person name="Bento P."/>
            <person name="Bernard M."/>
            <person name="Bocs S."/>
            <person name="Campa C."/>
            <person name="Cenci A."/>
            <person name="Combes M.C."/>
            <person name="Crouzillat D."/>
            <person name="Da Silva C."/>
            <person name="Daddiego L."/>
            <person name="De Bellis F."/>
            <person name="Dussert S."/>
            <person name="Garsmeur O."/>
            <person name="Gayraud T."/>
            <person name="Guignon V."/>
            <person name="Jahn K."/>
            <person name="Jamilloux V."/>
            <person name="Joet T."/>
            <person name="Labadie K."/>
            <person name="Lan T."/>
            <person name="Leclercq J."/>
            <person name="Lepelley M."/>
            <person name="Leroy T."/>
            <person name="Li L.T."/>
            <person name="Librado P."/>
            <person name="Lopez L."/>
            <person name="Munoz A."/>
            <person name="Noel B."/>
            <person name="Pallavicini A."/>
            <person name="Perrotta G."/>
            <person name="Poncet V."/>
            <person name="Pot D."/>
            <person name="Priyono X."/>
            <person name="Rigoreau M."/>
            <person name="Rouard M."/>
            <person name="Rozas J."/>
            <person name="Tranchant-Dubreuil C."/>
            <person name="VanBuren R."/>
            <person name="Zhang Q."/>
            <person name="Andrade A.C."/>
            <person name="Argout X."/>
            <person name="Bertrand B."/>
            <person name="de Kochko A."/>
            <person name="Graziosi G."/>
            <person name="Henry R.J."/>
            <person name="Jayarama X."/>
            <person name="Ming R."/>
            <person name="Nagai C."/>
            <person name="Rounsley S."/>
            <person name="Sankoff D."/>
            <person name="Giuliano G."/>
            <person name="Albert V.A."/>
            <person name="Wincker P."/>
            <person name="Lashermes P."/>
        </authorList>
    </citation>
    <scope>NUCLEOTIDE SEQUENCE [LARGE SCALE GENOMIC DNA]</scope>
    <source>
        <strain evidence="2">cv. DH200-94</strain>
    </source>
</reference>